<comment type="caution">
    <text evidence="1">The sequence shown here is derived from an EMBL/GenBank/DDBJ whole genome shotgun (WGS) entry which is preliminary data.</text>
</comment>
<proteinExistence type="predicted"/>
<keyword evidence="2" id="KW-1185">Reference proteome</keyword>
<dbReference type="EMBL" id="BLIY01000008">
    <property type="protein sequence ID" value="GFE53991.1"/>
    <property type="molecule type" value="Genomic_DNA"/>
</dbReference>
<evidence type="ECO:0000313" key="2">
    <source>
        <dbReference type="Proteomes" id="UP001057455"/>
    </source>
</evidence>
<dbReference type="OrthoDB" id="365167at2759"/>
<reference evidence="1" key="1">
    <citation type="submission" date="2019-12" db="EMBL/GenBank/DDBJ databases">
        <title>Genome sequence of Babesia ovis.</title>
        <authorList>
            <person name="Yamagishi J."/>
            <person name="Sevinc F."/>
            <person name="Xuan X."/>
        </authorList>
    </citation>
    <scope>NUCLEOTIDE SEQUENCE</scope>
    <source>
        <strain evidence="1">Selcuk</strain>
    </source>
</reference>
<gene>
    <name evidence="1" type="ORF">BaOVIS_013950</name>
</gene>
<accession>A0A9W5TAV5</accession>
<name>A0A9W5TAV5_BABOV</name>
<dbReference type="Proteomes" id="UP001057455">
    <property type="component" value="Unassembled WGS sequence"/>
</dbReference>
<organism evidence="1 2">
    <name type="scientific">Babesia ovis</name>
    <dbReference type="NCBI Taxonomy" id="5869"/>
    <lineage>
        <taxon>Eukaryota</taxon>
        <taxon>Sar</taxon>
        <taxon>Alveolata</taxon>
        <taxon>Apicomplexa</taxon>
        <taxon>Aconoidasida</taxon>
        <taxon>Piroplasmida</taxon>
        <taxon>Babesiidae</taxon>
        <taxon>Babesia</taxon>
    </lineage>
</organism>
<sequence length="771" mass="88685">MKQILPSVPGFISRPCLLRPSGIKRDSMNVMQHSDSLVSVVSAWKCVLRMFTASGKMQSNKDVKGDMFDILDSNDDRETLMAEYEVFKSTHSDFETRKNEYLRDLFLRLKSSESFSVHKVALLTEMLQGIERDVLKEAIYLSLNTCKNQQETNILLVAYEVIMKESSSAVIPMMASVHDIYKNNNVAYSEAVLAYKREMYKAEIRRFLDNQMEEYSKTSPHEPPPVAGSTGIENQKAELLQVLGKDVDCVVPTGDGSIYDTSKEMLKQAWTLEFLNKTKKKEAPASGWSILMMDKAECQKVYEDLINEKLEDAKQQVLLSKEKTEDEELQEMPKLAMLAHSRQCQLRDVSTNVTDWERIGVDRIRRLQELYKIDLKCKSGPDVPLHKAIIGGGKARPQNVYVNPEDDPNYEPPGSTAASRMMRKMLSSDDDEDTFVPTDLETREKGLEMIAKEMEPYEHLTSEQLSDIFLRNCKKEYELAEVTFRRLSRDRIVEDEEERRYRFEDVDINNSSTQKYSVVNRGNHRRGEQMLSRNTFLTEAIAFLSALEHLQWQYTVSVVLPMESLVHVKDMGDSSTNPRPPKLNFVSPRCREAYTYTQSYIKNTSKANVYRDYLRESVLWECTNEAKRDVNNLLLFGDDPLFYLKDQEMLQHMLENGVGLEIHSKVPGLVLPNDPSEYQKDMIHYRLTTSQPHPQAICSVCGYHIFSHPVKAHDGESLTPREQYEIPENGNYRCPSCDAQTDSVSQYWVTGSRGYAPEPYPTPIEDEFERQ</sequence>
<evidence type="ECO:0000313" key="1">
    <source>
        <dbReference type="EMBL" id="GFE53991.1"/>
    </source>
</evidence>
<dbReference type="AlphaFoldDB" id="A0A9W5TAV5"/>
<protein>
    <submittedName>
        <fullName evidence="1">UDP-N-acetylmuramoyl-L-alanyl-D-glutamate synthetase, putative</fullName>
    </submittedName>
</protein>